<dbReference type="AlphaFoldDB" id="A0A4S2MSG0"/>
<evidence type="ECO:0000313" key="1">
    <source>
        <dbReference type="EMBL" id="TGZ78707.1"/>
    </source>
</evidence>
<evidence type="ECO:0000313" key="2">
    <source>
        <dbReference type="Proteomes" id="UP000298138"/>
    </source>
</evidence>
<protein>
    <submittedName>
        <fullName evidence="1">Uncharacterized protein</fullName>
    </submittedName>
</protein>
<reference evidence="1 2" key="1">
    <citation type="submission" date="2019-04" db="EMBL/GenBank/DDBJ databases">
        <title>Comparative genomics and transcriptomics to analyze fruiting body development in filamentous ascomycetes.</title>
        <authorList>
            <consortium name="DOE Joint Genome Institute"/>
            <person name="Lutkenhaus R."/>
            <person name="Traeger S."/>
            <person name="Breuer J."/>
            <person name="Kuo A."/>
            <person name="Lipzen A."/>
            <person name="Pangilinan J."/>
            <person name="Dilworth D."/>
            <person name="Sandor L."/>
            <person name="Poggeler S."/>
            <person name="Barry K."/>
            <person name="Grigoriev I.V."/>
            <person name="Nowrousian M."/>
        </authorList>
    </citation>
    <scope>NUCLEOTIDE SEQUENCE [LARGE SCALE GENOMIC DNA]</scope>
    <source>
        <strain evidence="1 2">CBS 389.68</strain>
    </source>
</reference>
<accession>A0A4S2MSG0</accession>
<organism evidence="1 2">
    <name type="scientific">Ascodesmis nigricans</name>
    <dbReference type="NCBI Taxonomy" id="341454"/>
    <lineage>
        <taxon>Eukaryota</taxon>
        <taxon>Fungi</taxon>
        <taxon>Dikarya</taxon>
        <taxon>Ascomycota</taxon>
        <taxon>Pezizomycotina</taxon>
        <taxon>Pezizomycetes</taxon>
        <taxon>Pezizales</taxon>
        <taxon>Ascodesmidaceae</taxon>
        <taxon>Ascodesmis</taxon>
    </lineage>
</organism>
<gene>
    <name evidence="1" type="ORF">EX30DRAFT_129667</name>
</gene>
<proteinExistence type="predicted"/>
<keyword evidence="2" id="KW-1185">Reference proteome</keyword>
<dbReference type="EMBL" id="ML220138">
    <property type="protein sequence ID" value="TGZ78707.1"/>
    <property type="molecule type" value="Genomic_DNA"/>
</dbReference>
<name>A0A4S2MSG0_9PEZI</name>
<dbReference type="Proteomes" id="UP000298138">
    <property type="component" value="Unassembled WGS sequence"/>
</dbReference>
<dbReference type="InParanoid" id="A0A4S2MSG0"/>
<sequence length="169" mass="17991">MALLIVGRDGPLVVGATQRARDGLFDGGCVIAGDPPYGLSPATRCSRLVSSRLAATTITHPPLFAATALCCVNHIPPPLRSASNTAAAAPYHLPARLQNIPSSELEFGRRCDCCDSTRRLARSRPADARAVNNARSSATTALKHRQSEHTHQLHHHRNSELCCCCGCGC</sequence>